<sequence>MRAQLRLVSGCMQTLPTLVRDYLGQGAALDEANLRLLGDAIRSHGVFEGLMNCDPADAPIIRRLVEYRGGPNPLVREMCAITVKLYTHCSLSLGDRPPTNQQMLQEMDDMISPRYFDRLLDEHLRRLNHVRDPSERGRHLGRTAKVDAVETSRHGVERAVQWTPRRV</sequence>
<dbReference type="Proteomes" id="UP000601435">
    <property type="component" value="Unassembled WGS sequence"/>
</dbReference>
<reference evidence="1" key="1">
    <citation type="submission" date="2021-02" db="EMBL/GenBank/DDBJ databases">
        <authorList>
            <person name="Dougan E. K."/>
            <person name="Rhodes N."/>
            <person name="Thang M."/>
            <person name="Chan C."/>
        </authorList>
    </citation>
    <scope>NUCLEOTIDE SEQUENCE</scope>
</reference>
<gene>
    <name evidence="1" type="ORF">SNEC2469_LOCUS26673</name>
</gene>
<name>A0A813A3S6_9DINO</name>
<organism evidence="1 2">
    <name type="scientific">Symbiodinium necroappetens</name>
    <dbReference type="NCBI Taxonomy" id="1628268"/>
    <lineage>
        <taxon>Eukaryota</taxon>
        <taxon>Sar</taxon>
        <taxon>Alveolata</taxon>
        <taxon>Dinophyceae</taxon>
        <taxon>Suessiales</taxon>
        <taxon>Symbiodiniaceae</taxon>
        <taxon>Symbiodinium</taxon>
    </lineage>
</organism>
<dbReference type="AlphaFoldDB" id="A0A813A3S6"/>
<evidence type="ECO:0000313" key="2">
    <source>
        <dbReference type="Proteomes" id="UP000601435"/>
    </source>
</evidence>
<dbReference type="EMBL" id="CAJNJA010054764">
    <property type="protein sequence ID" value="CAE7853743.1"/>
    <property type="molecule type" value="Genomic_DNA"/>
</dbReference>
<keyword evidence="2" id="KW-1185">Reference proteome</keyword>
<evidence type="ECO:0000313" key="1">
    <source>
        <dbReference type="EMBL" id="CAE7853743.1"/>
    </source>
</evidence>
<accession>A0A813A3S6</accession>
<proteinExistence type="predicted"/>
<comment type="caution">
    <text evidence="1">The sequence shown here is derived from an EMBL/GenBank/DDBJ whole genome shotgun (WGS) entry which is preliminary data.</text>
</comment>
<dbReference type="OrthoDB" id="10310985at2759"/>
<protein>
    <submittedName>
        <fullName evidence="1">Uncharacterized protein</fullName>
    </submittedName>
</protein>